<evidence type="ECO:0000313" key="2">
    <source>
        <dbReference type="EMBL" id="KAI1702546.1"/>
    </source>
</evidence>
<feature type="signal peptide" evidence="1">
    <location>
        <begin position="1"/>
        <end position="22"/>
    </location>
</feature>
<evidence type="ECO:0000313" key="3">
    <source>
        <dbReference type="Proteomes" id="UP001201812"/>
    </source>
</evidence>
<keyword evidence="1" id="KW-0732">Signal</keyword>
<dbReference type="AlphaFoldDB" id="A0AAD4MPI1"/>
<dbReference type="Proteomes" id="UP001201812">
    <property type="component" value="Unassembled WGS sequence"/>
</dbReference>
<evidence type="ECO:0008006" key="4">
    <source>
        <dbReference type="Google" id="ProtNLM"/>
    </source>
</evidence>
<sequence length="185" mass="20674">MLSSYTISTLLFLLWMKNDIVGAEDQCDAIGMCPAQEGITCEAFENDPTSNPCIESGLVCTADPSVCCQPKIGGKCNYDDMPFDPRKLTCDNSTTPPASLNMDACQQHCVSADLGGFGEREFIVTECRLECIWYRMCNPSSMCKNRSKAACWLVHQKFCSNKDYSENYIRYRCGPICKKCDIWSA</sequence>
<gene>
    <name evidence="2" type="ORF">DdX_15445</name>
</gene>
<feature type="chain" id="PRO_5042133263" description="ShKT domain-containing protein" evidence="1">
    <location>
        <begin position="23"/>
        <end position="185"/>
    </location>
</feature>
<evidence type="ECO:0000256" key="1">
    <source>
        <dbReference type="SAM" id="SignalP"/>
    </source>
</evidence>
<accession>A0AAD4MPI1</accession>
<keyword evidence="3" id="KW-1185">Reference proteome</keyword>
<organism evidence="2 3">
    <name type="scientific">Ditylenchus destructor</name>
    <dbReference type="NCBI Taxonomy" id="166010"/>
    <lineage>
        <taxon>Eukaryota</taxon>
        <taxon>Metazoa</taxon>
        <taxon>Ecdysozoa</taxon>
        <taxon>Nematoda</taxon>
        <taxon>Chromadorea</taxon>
        <taxon>Rhabditida</taxon>
        <taxon>Tylenchina</taxon>
        <taxon>Tylenchomorpha</taxon>
        <taxon>Sphaerularioidea</taxon>
        <taxon>Anguinidae</taxon>
        <taxon>Anguininae</taxon>
        <taxon>Ditylenchus</taxon>
    </lineage>
</organism>
<reference evidence="2" key="1">
    <citation type="submission" date="2022-01" db="EMBL/GenBank/DDBJ databases">
        <title>Genome Sequence Resource for Two Populations of Ditylenchus destructor, the Migratory Endoparasitic Phytonematode.</title>
        <authorList>
            <person name="Zhang H."/>
            <person name="Lin R."/>
            <person name="Xie B."/>
        </authorList>
    </citation>
    <scope>NUCLEOTIDE SEQUENCE</scope>
    <source>
        <strain evidence="2">BazhouSP</strain>
    </source>
</reference>
<proteinExistence type="predicted"/>
<name>A0AAD4MPI1_9BILA</name>
<protein>
    <recommendedName>
        <fullName evidence="4">ShKT domain-containing protein</fullName>
    </recommendedName>
</protein>
<dbReference type="EMBL" id="JAKKPZ010000097">
    <property type="protein sequence ID" value="KAI1702546.1"/>
    <property type="molecule type" value="Genomic_DNA"/>
</dbReference>
<comment type="caution">
    <text evidence="2">The sequence shown here is derived from an EMBL/GenBank/DDBJ whole genome shotgun (WGS) entry which is preliminary data.</text>
</comment>